<evidence type="ECO:0000256" key="1">
    <source>
        <dbReference type="ARBA" id="ARBA00004370"/>
    </source>
</evidence>
<dbReference type="CDD" id="cd00637">
    <property type="entry name" value="7tm_classA_rhodopsin-like"/>
    <property type="match status" value="1"/>
</dbReference>
<dbReference type="GO" id="GO:0005549">
    <property type="term" value="F:odorant binding"/>
    <property type="evidence" value="ECO:0007669"/>
    <property type="project" value="TreeGrafter"/>
</dbReference>
<dbReference type="PROSITE" id="PS50262">
    <property type="entry name" value="G_PROTEIN_RECEP_F1_2"/>
    <property type="match status" value="1"/>
</dbReference>
<feature type="transmembrane region" description="Helical" evidence="5">
    <location>
        <begin position="88"/>
        <end position="115"/>
    </location>
</feature>
<dbReference type="PANTHER" id="PTHR26451:SF994">
    <property type="entry name" value="ODORANT RECEPTOR 131-2-LIKE"/>
    <property type="match status" value="1"/>
</dbReference>
<keyword evidence="3 5" id="KW-1133">Transmembrane helix</keyword>
<dbReference type="GO" id="GO:0004930">
    <property type="term" value="F:G protein-coupled receptor activity"/>
    <property type="evidence" value="ECO:0007669"/>
    <property type="project" value="InterPro"/>
</dbReference>
<dbReference type="Gene3D" id="1.20.1070.10">
    <property type="entry name" value="Rhodopsin 7-helix transmembrane proteins"/>
    <property type="match status" value="1"/>
</dbReference>
<evidence type="ECO:0000256" key="5">
    <source>
        <dbReference type="SAM" id="Phobius"/>
    </source>
</evidence>
<dbReference type="FunFam" id="1.20.1070.10:FF:000096">
    <property type="entry name" value="Odorant receptor 131-2"/>
    <property type="match status" value="1"/>
</dbReference>
<dbReference type="GeneTree" id="ENSGT00940000161337"/>
<evidence type="ECO:0000256" key="3">
    <source>
        <dbReference type="ARBA" id="ARBA00022989"/>
    </source>
</evidence>
<proteinExistence type="predicted"/>
<dbReference type="Pfam" id="PF00001">
    <property type="entry name" value="7tm_1"/>
    <property type="match status" value="1"/>
</dbReference>
<dbReference type="SUPFAM" id="SSF81321">
    <property type="entry name" value="Family A G protein-coupled receptor-like"/>
    <property type="match status" value="1"/>
</dbReference>
<dbReference type="GO" id="GO:0004984">
    <property type="term" value="F:olfactory receptor activity"/>
    <property type="evidence" value="ECO:0007669"/>
    <property type="project" value="TreeGrafter"/>
</dbReference>
<dbReference type="OrthoDB" id="8856247at2759"/>
<feature type="transmembrane region" description="Helical" evidence="5">
    <location>
        <begin position="281"/>
        <end position="302"/>
    </location>
</feature>
<feature type="transmembrane region" description="Helical" evidence="5">
    <location>
        <begin position="250"/>
        <end position="269"/>
    </location>
</feature>
<reference evidence="7" key="2">
    <citation type="submission" date="2025-09" db="UniProtKB">
        <authorList>
            <consortium name="Ensembl"/>
        </authorList>
    </citation>
    <scope>IDENTIFICATION</scope>
</reference>
<evidence type="ECO:0000259" key="6">
    <source>
        <dbReference type="PROSITE" id="PS50262"/>
    </source>
</evidence>
<evidence type="ECO:0000256" key="2">
    <source>
        <dbReference type="ARBA" id="ARBA00022692"/>
    </source>
</evidence>
<dbReference type="InterPro" id="IPR000276">
    <property type="entry name" value="GPCR_Rhodpsn"/>
</dbReference>
<keyword evidence="2 5" id="KW-0812">Transmembrane</keyword>
<evidence type="ECO:0000256" key="4">
    <source>
        <dbReference type="ARBA" id="ARBA00023136"/>
    </source>
</evidence>
<dbReference type="Ensembl" id="ENSLLET00000004462.1">
    <property type="protein sequence ID" value="ENSLLEP00000004267.1"/>
    <property type="gene ID" value="ENSLLEG00000002753.1"/>
</dbReference>
<dbReference type="GO" id="GO:0016020">
    <property type="term" value="C:membrane"/>
    <property type="evidence" value="ECO:0007669"/>
    <property type="project" value="UniProtKB-SubCell"/>
</dbReference>
<organism evidence="7 8">
    <name type="scientific">Leptobrachium leishanense</name>
    <name type="common">Leishan spiny toad</name>
    <dbReference type="NCBI Taxonomy" id="445787"/>
    <lineage>
        <taxon>Eukaryota</taxon>
        <taxon>Metazoa</taxon>
        <taxon>Chordata</taxon>
        <taxon>Craniata</taxon>
        <taxon>Vertebrata</taxon>
        <taxon>Euteleostomi</taxon>
        <taxon>Amphibia</taxon>
        <taxon>Batrachia</taxon>
        <taxon>Anura</taxon>
        <taxon>Pelobatoidea</taxon>
        <taxon>Megophryidae</taxon>
        <taxon>Leptobrachium</taxon>
    </lineage>
</organism>
<sequence>MHIQVSGLASVSTSGLVLQINSLSSLSLYNILQDLFYVWFGLMILTVLCFILFLCFFTAILNVYFTVPHVRENARYMLFANMLINDTMYITAGLLLCLCSLFSVGIPMPICYFLLASSASTFRITPYNLAAMSLERYIAICFPLRHITFCTAQRSYVVIAVIWVVGFMPNVVDIFVLSASVDSVFFSLRVVCKQELAIVKPLQTFIRSLTFIASLAVVGLVICFTYIKVMLVARQIGSGSSSASKAGKTVMLHAFQLLLCMVSLTYSIMESSVRDYVQIVKLMNFLIFMCLPRFLSPLIYGIRDEVFSKCIRKMYCSKK</sequence>
<dbReference type="InterPro" id="IPR017452">
    <property type="entry name" value="GPCR_Rhodpsn_7TM"/>
</dbReference>
<reference evidence="7" key="1">
    <citation type="submission" date="2025-08" db="UniProtKB">
        <authorList>
            <consortium name="Ensembl"/>
        </authorList>
    </citation>
    <scope>IDENTIFICATION</scope>
</reference>
<feature type="transmembrane region" description="Helical" evidence="5">
    <location>
        <begin position="156"/>
        <end position="179"/>
    </location>
</feature>
<protein>
    <recommendedName>
        <fullName evidence="6">G-protein coupled receptors family 1 profile domain-containing protein</fullName>
    </recommendedName>
</protein>
<comment type="subcellular location">
    <subcellularLocation>
        <location evidence="1">Membrane</location>
    </subcellularLocation>
</comment>
<feature type="domain" description="G-protein coupled receptors family 1 profile" evidence="6">
    <location>
        <begin position="56"/>
        <end position="300"/>
    </location>
</feature>
<name>A0A8C5P7T6_9ANUR</name>
<dbReference type="PANTHER" id="PTHR26451">
    <property type="entry name" value="G_PROTEIN_RECEP_F1_2 DOMAIN-CONTAINING PROTEIN"/>
    <property type="match status" value="1"/>
</dbReference>
<feature type="transmembrane region" description="Helical" evidence="5">
    <location>
        <begin position="36"/>
        <end position="67"/>
    </location>
</feature>
<evidence type="ECO:0000313" key="8">
    <source>
        <dbReference type="Proteomes" id="UP000694569"/>
    </source>
</evidence>
<evidence type="ECO:0000313" key="7">
    <source>
        <dbReference type="Ensembl" id="ENSLLEP00000004267.1"/>
    </source>
</evidence>
<accession>A0A8C5P7T6</accession>
<feature type="transmembrane region" description="Helical" evidence="5">
    <location>
        <begin position="209"/>
        <end position="229"/>
    </location>
</feature>
<keyword evidence="8" id="KW-1185">Reference proteome</keyword>
<dbReference type="AlphaFoldDB" id="A0A8C5P7T6"/>
<dbReference type="InterPro" id="IPR052921">
    <property type="entry name" value="GPCR1_Superfamily_Member"/>
</dbReference>
<keyword evidence="4 5" id="KW-0472">Membrane</keyword>
<dbReference type="Proteomes" id="UP000694569">
    <property type="component" value="Unplaced"/>
</dbReference>